<dbReference type="EMBL" id="MZ997838">
    <property type="protein sequence ID" value="UCR81091.1"/>
    <property type="molecule type" value="Genomic_DNA"/>
</dbReference>
<protein>
    <submittedName>
        <fullName evidence="1">Uncharacterized protein</fullName>
    </submittedName>
</protein>
<evidence type="ECO:0000313" key="2">
    <source>
        <dbReference type="Proteomes" id="UP000827977"/>
    </source>
</evidence>
<evidence type="ECO:0000313" key="1">
    <source>
        <dbReference type="EMBL" id="UCR81091.1"/>
    </source>
</evidence>
<sequence>MKFSVDVIPTEEMLKAGIDQLLDVIPGLEDEVDEEQLSDAVCFIWQAMIQESK</sequence>
<proteinExistence type="predicted"/>
<keyword evidence="2" id="KW-1185">Reference proteome</keyword>
<accession>A0AAE8Y1L0</accession>
<reference evidence="1" key="1">
    <citation type="submission" date="2021-08" db="EMBL/GenBank/DDBJ databases">
        <title>In vitro characterization and in vivo efficacy assessment in Galleria mellonella larvae of newly isolated bacteriophages against Escherichia coli K1.</title>
        <authorList>
            <person name="Antoine C."/>
            <person name="Laforet F."/>
            <person name="Blasdel-Reuter B."/>
            <person name="Fall A."/>
            <person name="Duprez J.-N."/>
            <person name="Mainil J."/>
            <person name="Delcenserie V."/>
            <person name="Thiry D."/>
        </authorList>
    </citation>
    <scope>NUCLEOTIDE SEQUENCE</scope>
</reference>
<name>A0AAE8Y1L0_9CAUD</name>
<dbReference type="Proteomes" id="UP000827977">
    <property type="component" value="Segment"/>
</dbReference>
<organism evidence="1 2">
    <name type="scientific">Escherichia phage ULINTec2</name>
    <dbReference type="NCBI Taxonomy" id="2876728"/>
    <lineage>
        <taxon>Viruses</taxon>
        <taxon>Duplodnaviria</taxon>
        <taxon>Heunggongvirae</taxon>
        <taxon>Uroviricota</taxon>
        <taxon>Caudoviricetes</taxon>
        <taxon>Sarkviridae</taxon>
        <taxon>Guernseyvirinae</taxon>
        <taxon>Kagunavirus</taxon>
        <taxon>Kagunavirus ULINTec2</taxon>
    </lineage>
</organism>